<protein>
    <submittedName>
        <fullName evidence="1">Uncharacterized protein</fullName>
    </submittedName>
</protein>
<keyword evidence="2" id="KW-1185">Reference proteome</keyword>
<reference evidence="1 2" key="1">
    <citation type="journal article" date="2018" name="Viruses">
        <title>Clostridium perfringens Virulent Bacteriophage CPS2 and Its Thermostable Endolysin LysCPS2.</title>
        <authorList>
            <person name="Ha E."/>
            <person name="Son B."/>
            <person name="Ryu S."/>
        </authorList>
    </citation>
    <scope>NUCLEOTIDE SEQUENCE [LARGE SCALE GENOMIC DNA]</scope>
</reference>
<evidence type="ECO:0000313" key="2">
    <source>
        <dbReference type="Proteomes" id="UP000258330"/>
    </source>
</evidence>
<evidence type="ECO:0000313" key="1">
    <source>
        <dbReference type="EMBL" id="AWG96509.1"/>
    </source>
</evidence>
<organism evidence="1 2">
    <name type="scientific">Clostridium phage CPS2</name>
    <dbReference type="NCBI Taxonomy" id="2175605"/>
    <lineage>
        <taxon>Viruses</taxon>
        <taxon>Duplodnaviria</taxon>
        <taxon>Heunggongvirae</taxon>
        <taxon>Uroviricota</taxon>
        <taxon>Caudoviricetes</taxon>
        <taxon>Guelinviridae</taxon>
        <taxon>Brucesealvirus</taxon>
        <taxon>Brucesealvirus CPS2</taxon>
    </lineage>
</organism>
<dbReference type="Proteomes" id="UP000258330">
    <property type="component" value="Segment"/>
</dbReference>
<proteinExistence type="predicted"/>
<name>A0A343X833_9CAUD</name>
<accession>A0A343X833</accession>
<gene>
    <name evidence="1" type="ORF">CPS2_2</name>
</gene>
<dbReference type="EMBL" id="MH248069">
    <property type="protein sequence ID" value="AWG96509.1"/>
    <property type="molecule type" value="Genomic_DNA"/>
</dbReference>
<sequence length="55" mass="6735">MKEIIVVNKINGEINRVGLYEVDGNRRMKWVKWLRKKDYREYALINKVEILEQEI</sequence>